<dbReference type="EMBL" id="MF498774">
    <property type="protein sequence ID" value="ATI17991.1"/>
    <property type="molecule type" value="Genomic_DNA"/>
</dbReference>
<sequence>MSSQVDSNKILDVLYDARAKLTNRELVCLGECILLWGRYKTTEKRQKAFRTYIKTVYHSEIRPDWVMDLIKQFDNAL</sequence>
<organism evidence="1 2">
    <name type="scientific">Aeromonas phage AS-yj</name>
    <dbReference type="NCBI Taxonomy" id="2026115"/>
    <lineage>
        <taxon>Viruses</taxon>
        <taxon>Duplodnaviria</taxon>
        <taxon>Heunggongvirae</taxon>
        <taxon>Uroviricota</taxon>
        <taxon>Caudoviricetes</taxon>
        <taxon>Pantevenvirales</taxon>
        <taxon>Straboviridae</taxon>
        <taxon>Emmerichvirinae</taxon>
        <taxon>Ceceduovirus</taxon>
        <taxon>Ceceduovirus aszj</taxon>
    </lineage>
</organism>
<name>A0A291LF67_9CAUD</name>
<accession>A0A291LF67</accession>
<dbReference type="Proteomes" id="UP000258444">
    <property type="component" value="Genome"/>
</dbReference>
<evidence type="ECO:0000313" key="2">
    <source>
        <dbReference type="Proteomes" id="UP000258444"/>
    </source>
</evidence>
<reference evidence="1 2" key="1">
    <citation type="submission" date="2017-07" db="EMBL/GenBank/DDBJ databases">
        <title>In vitro design and evaluation of phage cocktails against multidrug-resistant Aeromonas salmonicida.</title>
        <authorList>
            <person name="Chen L."/>
            <person name="Yuan S."/>
            <person name="Ma Y."/>
        </authorList>
    </citation>
    <scope>NUCLEOTIDE SEQUENCE [LARGE SCALE GENOMIC DNA]</scope>
</reference>
<proteinExistence type="predicted"/>
<evidence type="ECO:0000313" key="1">
    <source>
        <dbReference type="EMBL" id="ATI17991.1"/>
    </source>
</evidence>
<protein>
    <submittedName>
        <fullName evidence="1">Uncharacterized protein</fullName>
    </submittedName>
</protein>